<dbReference type="Proteomes" id="UP000694920">
    <property type="component" value="Unplaced"/>
</dbReference>
<sequence length="230" mass="26163">MERQLSWIALLMTAFYSFLASCRAEECGEEQLTRCARPLDKINKNQLGFASNKGELEELCPRLKNSTQCIERYTNRCLNEQQSDQFNMMYREINEAISELCREGSAQDEFLKHAQCMQTVKEYDSCSKKYHDTLGMIKYANGRIPGGPIKSICCAFKEFLECSQHAVRGHCGEETAEYTKKFLKRMSTSLLKLHCQPYGNGQCVGQSGSTALSGYLTFPVTLLLLGRYFT</sequence>
<protein>
    <submittedName>
        <fullName evidence="3">Uncharacterized protein LOC107264944</fullName>
    </submittedName>
</protein>
<dbReference type="GeneID" id="107264944"/>
<feature type="chain" id="PRO_5042581326" evidence="1">
    <location>
        <begin position="25"/>
        <end position="230"/>
    </location>
</feature>
<dbReference type="AlphaFoldDB" id="A0AAJ7FFI4"/>
<name>A0AAJ7FFI4_CEPCN</name>
<organism evidence="2 3">
    <name type="scientific">Cephus cinctus</name>
    <name type="common">Wheat stem sawfly</name>
    <dbReference type="NCBI Taxonomy" id="211228"/>
    <lineage>
        <taxon>Eukaryota</taxon>
        <taxon>Metazoa</taxon>
        <taxon>Ecdysozoa</taxon>
        <taxon>Arthropoda</taxon>
        <taxon>Hexapoda</taxon>
        <taxon>Insecta</taxon>
        <taxon>Pterygota</taxon>
        <taxon>Neoptera</taxon>
        <taxon>Endopterygota</taxon>
        <taxon>Hymenoptera</taxon>
        <taxon>Cephoidea</taxon>
        <taxon>Cephidae</taxon>
        <taxon>Cephus</taxon>
    </lineage>
</organism>
<evidence type="ECO:0000313" key="2">
    <source>
        <dbReference type="Proteomes" id="UP000694920"/>
    </source>
</evidence>
<evidence type="ECO:0000256" key="1">
    <source>
        <dbReference type="SAM" id="SignalP"/>
    </source>
</evidence>
<dbReference type="KEGG" id="ccin:107264944"/>
<dbReference type="PANTHER" id="PTHR33964:SF1">
    <property type="entry name" value="RE45066P"/>
    <property type="match status" value="1"/>
</dbReference>
<accession>A0AAJ7FFI4</accession>
<dbReference type="PANTHER" id="PTHR33964">
    <property type="entry name" value="RE45066P-RELATED"/>
    <property type="match status" value="1"/>
</dbReference>
<dbReference type="PROSITE" id="PS51257">
    <property type="entry name" value="PROKAR_LIPOPROTEIN"/>
    <property type="match status" value="1"/>
</dbReference>
<keyword evidence="1" id="KW-0732">Signal</keyword>
<feature type="signal peptide" evidence="1">
    <location>
        <begin position="1"/>
        <end position="24"/>
    </location>
</feature>
<reference evidence="3" key="1">
    <citation type="submission" date="2025-08" db="UniProtKB">
        <authorList>
            <consortium name="RefSeq"/>
        </authorList>
    </citation>
    <scope>IDENTIFICATION</scope>
</reference>
<keyword evidence="2" id="KW-1185">Reference proteome</keyword>
<gene>
    <name evidence="3" type="primary">LOC107264944</name>
</gene>
<evidence type="ECO:0000313" key="3">
    <source>
        <dbReference type="RefSeq" id="XP_015589271.1"/>
    </source>
</evidence>
<dbReference type="RefSeq" id="XP_015589271.1">
    <property type="nucleotide sequence ID" value="XM_015733785.2"/>
</dbReference>
<proteinExistence type="predicted"/>